<keyword evidence="4" id="KW-1185">Reference proteome</keyword>
<keyword evidence="2" id="KW-0812">Transmembrane</keyword>
<dbReference type="Proteomes" id="UP000662888">
    <property type="component" value="Chromosome"/>
</dbReference>
<protein>
    <recommendedName>
        <fullName evidence="5">Transmembrane protein</fullName>
    </recommendedName>
</protein>
<proteinExistence type="predicted"/>
<feature type="transmembrane region" description="Helical" evidence="2">
    <location>
        <begin position="57"/>
        <end position="74"/>
    </location>
</feature>
<dbReference type="EMBL" id="CP065053">
    <property type="protein sequence ID" value="QPI49032.1"/>
    <property type="molecule type" value="Genomic_DNA"/>
</dbReference>
<sequence length="144" mass="15465">MTKQPPPENQSKRNPSAEIPPTTAPDGPRYLPWYIHVGTMMSMLVCVYVVHIRFGPTIYFVLGSAIGPAIFLAVAGKGNRLLFSGLIVLLNALAYIGVVSGIAATINFMDAGIVEGLIACILVPVLPAALLWLAHKANLRRRST</sequence>
<dbReference type="RefSeq" id="WP_206088635.1">
    <property type="nucleotide sequence ID" value="NZ_CP065053.1"/>
</dbReference>
<feature type="transmembrane region" description="Helical" evidence="2">
    <location>
        <begin position="112"/>
        <end position="134"/>
    </location>
</feature>
<feature type="transmembrane region" description="Helical" evidence="2">
    <location>
        <begin position="33"/>
        <end position="51"/>
    </location>
</feature>
<feature type="region of interest" description="Disordered" evidence="1">
    <location>
        <begin position="1"/>
        <end position="24"/>
    </location>
</feature>
<evidence type="ECO:0000256" key="2">
    <source>
        <dbReference type="SAM" id="Phobius"/>
    </source>
</evidence>
<evidence type="ECO:0008006" key="5">
    <source>
        <dbReference type="Google" id="ProtNLM"/>
    </source>
</evidence>
<evidence type="ECO:0000313" key="3">
    <source>
        <dbReference type="EMBL" id="QPI49032.1"/>
    </source>
</evidence>
<gene>
    <name evidence="3" type="ORF">IV454_26705</name>
</gene>
<keyword evidence="2" id="KW-0472">Membrane</keyword>
<accession>A0AA48WAT7</accession>
<name>A0AA48WAT7_9BURK</name>
<evidence type="ECO:0000256" key="1">
    <source>
        <dbReference type="SAM" id="MobiDB-lite"/>
    </source>
</evidence>
<feature type="transmembrane region" description="Helical" evidence="2">
    <location>
        <begin position="81"/>
        <end position="106"/>
    </location>
</feature>
<organism evidence="3 4">
    <name type="scientific">Massilia antarctica</name>
    <dbReference type="NCBI Taxonomy" id="2765360"/>
    <lineage>
        <taxon>Bacteria</taxon>
        <taxon>Pseudomonadati</taxon>
        <taxon>Pseudomonadota</taxon>
        <taxon>Betaproteobacteria</taxon>
        <taxon>Burkholderiales</taxon>
        <taxon>Oxalobacteraceae</taxon>
        <taxon>Telluria group</taxon>
        <taxon>Massilia</taxon>
    </lineage>
</organism>
<keyword evidence="2" id="KW-1133">Transmembrane helix</keyword>
<reference evidence="3 4" key="1">
    <citation type="submission" date="2020-11" db="EMBL/GenBank/DDBJ databases">
        <authorList>
            <person name="Sun Q."/>
        </authorList>
    </citation>
    <scope>NUCLEOTIDE SEQUENCE [LARGE SCALE GENOMIC DNA]</scope>
    <source>
        <strain evidence="3 4">P8398</strain>
    </source>
</reference>
<evidence type="ECO:0000313" key="4">
    <source>
        <dbReference type="Proteomes" id="UP000662888"/>
    </source>
</evidence>